<dbReference type="PANTHER" id="PTHR34365">
    <property type="entry name" value="ENOLASE (DUF1399)"/>
    <property type="match status" value="1"/>
</dbReference>
<sequence>MPSNILNEVLFVDIDGVVNPAMLHAHVMLLIKFKALEQSDEHIDTRYLLRAQERYVLWLNLLGSQKYDQGTELIPPIGAVYITLFIDVCYIWHSHLLSPLRYYEDLHRIYDPQQKFPDFPLKQLYDVWESNGDHTDPPSEKVWVEETKQPWILDPNDSSDFKIICPWCKSSVQIPWVNYVKLMQTVETDESCPKCYAPYSIETLSAKRFVDDISAWNKDKTRLIGGTLINRKNGTYSEEFATRSFQSLFTTSSINELTNFDQYNWEHIVKQLNFQIKNSEEKIVQRVLSAYIGIPLAFSIDLISAVRRQRKFTDKVVNNKWVDCVGAQENATVRYLKFLSLTKEKPSIPLVPTFDIDLCWHTHQIHASLYRAFTKKHAGRIINHDDTLPEKELSVGFEATVQAWNKIYNEPYVQSQSKHPKEYEVNEECGEQCQQCQSECGPEACYCD</sequence>
<dbReference type="InterPro" id="IPR009836">
    <property type="entry name" value="GRDP-like"/>
</dbReference>
<dbReference type="Pfam" id="PF07173">
    <property type="entry name" value="GRDP-like"/>
    <property type="match status" value="2"/>
</dbReference>
<name>A0A9N9BT39_9GLOM</name>
<proteinExistence type="predicted"/>
<dbReference type="Proteomes" id="UP000789831">
    <property type="component" value="Unassembled WGS sequence"/>
</dbReference>
<keyword evidence="2" id="KW-1185">Reference proteome</keyword>
<reference evidence="1" key="1">
    <citation type="submission" date="2021-06" db="EMBL/GenBank/DDBJ databases">
        <authorList>
            <person name="Kallberg Y."/>
            <person name="Tangrot J."/>
            <person name="Rosling A."/>
        </authorList>
    </citation>
    <scope>NUCLEOTIDE SEQUENCE</scope>
    <source>
        <strain evidence="1">MT106</strain>
    </source>
</reference>
<dbReference type="EMBL" id="CAJVPL010001587">
    <property type="protein sequence ID" value="CAG8578735.1"/>
    <property type="molecule type" value="Genomic_DNA"/>
</dbReference>
<comment type="caution">
    <text evidence="1">The sequence shown here is derived from an EMBL/GenBank/DDBJ whole genome shotgun (WGS) entry which is preliminary data.</text>
</comment>
<organism evidence="1 2">
    <name type="scientific">Ambispora gerdemannii</name>
    <dbReference type="NCBI Taxonomy" id="144530"/>
    <lineage>
        <taxon>Eukaryota</taxon>
        <taxon>Fungi</taxon>
        <taxon>Fungi incertae sedis</taxon>
        <taxon>Mucoromycota</taxon>
        <taxon>Glomeromycotina</taxon>
        <taxon>Glomeromycetes</taxon>
        <taxon>Archaeosporales</taxon>
        <taxon>Ambisporaceae</taxon>
        <taxon>Ambispora</taxon>
    </lineage>
</organism>
<evidence type="ECO:0000313" key="2">
    <source>
        <dbReference type="Proteomes" id="UP000789831"/>
    </source>
</evidence>
<accession>A0A9N9BT39</accession>
<evidence type="ECO:0000313" key="1">
    <source>
        <dbReference type="EMBL" id="CAG8578735.1"/>
    </source>
</evidence>
<dbReference type="PANTHER" id="PTHR34365:SF7">
    <property type="entry name" value="GLYCINE-RICH DOMAIN-CONTAINING PROTEIN 1"/>
    <property type="match status" value="1"/>
</dbReference>
<dbReference type="AlphaFoldDB" id="A0A9N9BT39"/>
<dbReference type="OrthoDB" id="2684236at2759"/>
<protein>
    <submittedName>
        <fullName evidence="1">12331_t:CDS:1</fullName>
    </submittedName>
</protein>
<gene>
    <name evidence="1" type="ORF">AGERDE_LOCUS8013</name>
</gene>